<dbReference type="EMBL" id="MN740960">
    <property type="protein sequence ID" value="QHU19947.1"/>
    <property type="molecule type" value="Genomic_DNA"/>
</dbReference>
<protein>
    <recommendedName>
        <fullName evidence="2">RING-type domain-containing protein</fullName>
    </recommendedName>
</protein>
<reference evidence="3" key="1">
    <citation type="journal article" date="2020" name="Nature">
        <title>Giant virus diversity and host interactions through global metagenomics.</title>
        <authorList>
            <person name="Schulz F."/>
            <person name="Roux S."/>
            <person name="Paez-Espino D."/>
            <person name="Jungbluth S."/>
            <person name="Walsh D.A."/>
            <person name="Denef V.J."/>
            <person name="McMahon K.D."/>
            <person name="Konstantinidis K.T."/>
            <person name="Eloe-Fadrosh E.A."/>
            <person name="Kyrpides N.C."/>
            <person name="Woyke T."/>
        </authorList>
    </citation>
    <scope>NUCLEOTIDE SEQUENCE</scope>
    <source>
        <strain evidence="3">GVMAG-S-3300013014-113</strain>
    </source>
</reference>
<organism evidence="3">
    <name type="scientific">viral metagenome</name>
    <dbReference type="NCBI Taxonomy" id="1070528"/>
    <lineage>
        <taxon>unclassified sequences</taxon>
        <taxon>metagenomes</taxon>
        <taxon>organismal metagenomes</taxon>
    </lineage>
</organism>
<dbReference type="InterPro" id="IPR001841">
    <property type="entry name" value="Znf_RING"/>
</dbReference>
<dbReference type="SMART" id="SM00184">
    <property type="entry name" value="RING"/>
    <property type="match status" value="1"/>
</dbReference>
<dbReference type="PROSITE" id="PS50089">
    <property type="entry name" value="ZF_RING_2"/>
    <property type="match status" value="1"/>
</dbReference>
<sequence>MPSQTQRRRSSRLRSFAAKKIQKRFRSKKRQRSKASRKIQSKVRGKQTRKVINREKNTSTTVHDCPICFEPMTTDVRIALPCGHRFHKNCIKRSLTSTGGTCPKCRSVVTNISYPSIEEQERQIIPLFEIQPLIHELDYVLDIEPIELIGHYIERARELDTIEQSMALQSQLLPDAPEIPDITYEYAVINEVTANDTETTLISLHDEVSYISANYVSFSTRPTRNDEILDQHLFTITNRIAQLLTHARRNAQNALRISNHLGSQRLSGSQMLSGSQRLSGSP</sequence>
<dbReference type="PANTHER" id="PTHR12109">
    <property type="entry name" value="RING FINGER PROTEIN 141-RELATED"/>
    <property type="match status" value="1"/>
</dbReference>
<dbReference type="AlphaFoldDB" id="A0A6C0KTC6"/>
<dbReference type="SUPFAM" id="SSF57850">
    <property type="entry name" value="RING/U-box"/>
    <property type="match status" value="1"/>
</dbReference>
<accession>A0A6C0KTC6</accession>
<evidence type="ECO:0000313" key="3">
    <source>
        <dbReference type="EMBL" id="QHU19947.1"/>
    </source>
</evidence>
<dbReference type="Gene3D" id="3.30.40.10">
    <property type="entry name" value="Zinc/RING finger domain, C3HC4 (zinc finger)"/>
    <property type="match status" value="1"/>
</dbReference>
<feature type="domain" description="RING-type" evidence="2">
    <location>
        <begin position="65"/>
        <end position="106"/>
    </location>
</feature>
<evidence type="ECO:0000256" key="1">
    <source>
        <dbReference type="SAM" id="MobiDB-lite"/>
    </source>
</evidence>
<evidence type="ECO:0000259" key="2">
    <source>
        <dbReference type="PROSITE" id="PS50089"/>
    </source>
</evidence>
<dbReference type="PROSITE" id="PS50096">
    <property type="entry name" value="IQ"/>
    <property type="match status" value="1"/>
</dbReference>
<feature type="compositionally biased region" description="Basic residues" evidence="1">
    <location>
        <begin position="20"/>
        <end position="48"/>
    </location>
</feature>
<feature type="region of interest" description="Disordered" evidence="1">
    <location>
        <begin position="1"/>
        <end position="48"/>
    </location>
</feature>
<name>A0A6C0KTC6_9ZZZZ</name>
<dbReference type="InterPro" id="IPR047126">
    <property type="entry name" value="RNF141-like"/>
</dbReference>
<proteinExistence type="predicted"/>
<dbReference type="Pfam" id="PF13639">
    <property type="entry name" value="zf-RING_2"/>
    <property type="match status" value="1"/>
</dbReference>
<dbReference type="InterPro" id="IPR013083">
    <property type="entry name" value="Znf_RING/FYVE/PHD"/>
</dbReference>
<feature type="compositionally biased region" description="Basic residues" evidence="1">
    <location>
        <begin position="1"/>
        <end position="12"/>
    </location>
</feature>